<name>A0A7W9SUX1_ARMRO</name>
<sequence>MSTPPLPLDPVYCRKCKNAMPPDQQFCGTCGWNQKLPFDAEAEAKREAQEEQAKYEARKRQEAEEAKKAPKADAPGALGVDGKLNPANPYTTEEYTKQYTTLYWYQALAIIGFITGPIAIGLFLYGVIQQGALRRRAAEMGVNPEELARAARARFWDTAGPIITMVVKSVAILGAVVGVVIVLAGGLSCGAKQAAKGFVSATGEEHDPLIVGKWTTSSHMGVYEFEHDGVGSIYETGMGTKLSDFDWHTTKDTLYWIRIDPVSGQRREEKYQYSAVTLTAPGGDKQSVRVELHGDSDTLTLERV</sequence>
<gene>
    <name evidence="3" type="ORF">HNQ39_005141</name>
</gene>
<feature type="compositionally biased region" description="Basic and acidic residues" evidence="1">
    <location>
        <begin position="42"/>
        <end position="71"/>
    </location>
</feature>
<keyword evidence="2" id="KW-0472">Membrane</keyword>
<accession>A0A7W9SUX1</accession>
<dbReference type="AlphaFoldDB" id="A0A7W9SUX1"/>
<protein>
    <recommendedName>
        <fullName evidence="5">Zinc ribbon domain-containing protein</fullName>
    </recommendedName>
</protein>
<organism evidence="3 4">
    <name type="scientific">Armatimonas rosea</name>
    <dbReference type="NCBI Taxonomy" id="685828"/>
    <lineage>
        <taxon>Bacteria</taxon>
        <taxon>Bacillati</taxon>
        <taxon>Armatimonadota</taxon>
        <taxon>Armatimonadia</taxon>
        <taxon>Armatimonadales</taxon>
        <taxon>Armatimonadaceae</taxon>
        <taxon>Armatimonas</taxon>
    </lineage>
</organism>
<keyword evidence="4" id="KW-1185">Reference proteome</keyword>
<feature type="transmembrane region" description="Helical" evidence="2">
    <location>
        <begin position="162"/>
        <end position="187"/>
    </location>
</feature>
<feature type="region of interest" description="Disordered" evidence="1">
    <location>
        <begin position="41"/>
        <end position="80"/>
    </location>
</feature>
<dbReference type="RefSeq" id="WP_184203402.1">
    <property type="nucleotide sequence ID" value="NZ_JACHGW010000006.1"/>
</dbReference>
<keyword evidence="2" id="KW-1133">Transmembrane helix</keyword>
<keyword evidence="2" id="KW-0812">Transmembrane</keyword>
<dbReference type="Proteomes" id="UP000520814">
    <property type="component" value="Unassembled WGS sequence"/>
</dbReference>
<feature type="transmembrane region" description="Helical" evidence="2">
    <location>
        <begin position="103"/>
        <end position="128"/>
    </location>
</feature>
<evidence type="ECO:0000313" key="3">
    <source>
        <dbReference type="EMBL" id="MBB6053307.1"/>
    </source>
</evidence>
<evidence type="ECO:0000313" key="4">
    <source>
        <dbReference type="Proteomes" id="UP000520814"/>
    </source>
</evidence>
<comment type="caution">
    <text evidence="3">The sequence shown here is derived from an EMBL/GenBank/DDBJ whole genome shotgun (WGS) entry which is preliminary data.</text>
</comment>
<reference evidence="3 4" key="1">
    <citation type="submission" date="2020-08" db="EMBL/GenBank/DDBJ databases">
        <title>Genomic Encyclopedia of Type Strains, Phase IV (KMG-IV): sequencing the most valuable type-strain genomes for metagenomic binning, comparative biology and taxonomic classification.</title>
        <authorList>
            <person name="Goeker M."/>
        </authorList>
    </citation>
    <scope>NUCLEOTIDE SEQUENCE [LARGE SCALE GENOMIC DNA]</scope>
    <source>
        <strain evidence="3 4">DSM 23562</strain>
    </source>
</reference>
<dbReference type="EMBL" id="JACHGW010000006">
    <property type="protein sequence ID" value="MBB6053307.1"/>
    <property type="molecule type" value="Genomic_DNA"/>
</dbReference>
<proteinExistence type="predicted"/>
<evidence type="ECO:0000256" key="1">
    <source>
        <dbReference type="SAM" id="MobiDB-lite"/>
    </source>
</evidence>
<evidence type="ECO:0000256" key="2">
    <source>
        <dbReference type="SAM" id="Phobius"/>
    </source>
</evidence>
<evidence type="ECO:0008006" key="5">
    <source>
        <dbReference type="Google" id="ProtNLM"/>
    </source>
</evidence>